<evidence type="ECO:0000313" key="1">
    <source>
        <dbReference type="EMBL" id="QHU08377.1"/>
    </source>
</evidence>
<protein>
    <recommendedName>
        <fullName evidence="2">Phage protein</fullName>
    </recommendedName>
</protein>
<proteinExistence type="predicted"/>
<reference evidence="1" key="1">
    <citation type="journal article" date="2020" name="Nature">
        <title>Giant virus diversity and host interactions through global metagenomics.</title>
        <authorList>
            <person name="Schulz F."/>
            <person name="Roux S."/>
            <person name="Paez-Espino D."/>
            <person name="Jungbluth S."/>
            <person name="Walsh D.A."/>
            <person name="Denef V.J."/>
            <person name="McMahon K.D."/>
            <person name="Konstantinidis K.T."/>
            <person name="Eloe-Fadrosh E.A."/>
            <person name="Kyrpides N.C."/>
            <person name="Woyke T."/>
        </authorList>
    </citation>
    <scope>NUCLEOTIDE SEQUENCE</scope>
    <source>
        <strain evidence="1">GVMAG-S-1062768-28</strain>
    </source>
</reference>
<evidence type="ECO:0008006" key="2">
    <source>
        <dbReference type="Google" id="ProtNLM"/>
    </source>
</evidence>
<organism evidence="1">
    <name type="scientific">viral metagenome</name>
    <dbReference type="NCBI Taxonomy" id="1070528"/>
    <lineage>
        <taxon>unclassified sequences</taxon>
        <taxon>metagenomes</taxon>
        <taxon>organismal metagenomes</taxon>
    </lineage>
</organism>
<dbReference type="EMBL" id="MN740696">
    <property type="protein sequence ID" value="QHU08377.1"/>
    <property type="molecule type" value="Genomic_DNA"/>
</dbReference>
<name>A0A6C0JVF7_9ZZZZ</name>
<accession>A0A6C0JVF7</accession>
<dbReference type="AlphaFoldDB" id="A0A6C0JVF7"/>
<sequence>MIRLNIETIKRNTTEAVERLYISGVEQYYDGIRDEIIDKSQNGFNYLQVDFKDTGYPPTLEIRIINQLVEILRADGFNIQNPRVDDETRTFYYIIIHWS</sequence>